<dbReference type="Proteomes" id="UP000178413">
    <property type="component" value="Unassembled WGS sequence"/>
</dbReference>
<evidence type="ECO:0000256" key="4">
    <source>
        <dbReference type="ARBA" id="ARBA00023306"/>
    </source>
</evidence>
<dbReference type="PANTHER" id="PTHR34298:SF2">
    <property type="entry name" value="SEGREGATION AND CONDENSATION PROTEIN B"/>
    <property type="match status" value="1"/>
</dbReference>
<reference evidence="5 6" key="1">
    <citation type="journal article" date="2016" name="Nat. Commun.">
        <title>Thousands of microbial genomes shed light on interconnected biogeochemical processes in an aquifer system.</title>
        <authorList>
            <person name="Anantharaman K."/>
            <person name="Brown C.T."/>
            <person name="Hug L.A."/>
            <person name="Sharon I."/>
            <person name="Castelle C.J."/>
            <person name="Probst A.J."/>
            <person name="Thomas B.C."/>
            <person name="Singh A."/>
            <person name="Wilkins M.J."/>
            <person name="Karaoz U."/>
            <person name="Brodie E.L."/>
            <person name="Williams K.H."/>
            <person name="Hubbard S.S."/>
            <person name="Banfield J.F."/>
        </authorList>
    </citation>
    <scope>NUCLEOTIDE SEQUENCE [LARGE SCALE GENOMIC DNA]</scope>
</reference>
<comment type="caution">
    <text evidence="5">The sequence shown here is derived from an EMBL/GenBank/DDBJ whole genome shotgun (WGS) entry which is preliminary data.</text>
</comment>
<protein>
    <recommendedName>
        <fullName evidence="7">SMC-Scp complex subunit ScpB</fullName>
    </recommendedName>
</protein>
<evidence type="ECO:0000256" key="3">
    <source>
        <dbReference type="ARBA" id="ARBA00022829"/>
    </source>
</evidence>
<evidence type="ECO:0000256" key="2">
    <source>
        <dbReference type="ARBA" id="ARBA00022618"/>
    </source>
</evidence>
<evidence type="ECO:0000313" key="5">
    <source>
        <dbReference type="EMBL" id="OHA23970.1"/>
    </source>
</evidence>
<dbReference type="STRING" id="1802308.A3D50_02055"/>
<keyword evidence="1" id="KW-0963">Cytoplasm</keyword>
<organism evidence="5 6">
    <name type="scientific">Candidatus Taylorbacteria bacterium RIFCSPHIGHO2_02_FULL_44_12</name>
    <dbReference type="NCBI Taxonomy" id="1802308"/>
    <lineage>
        <taxon>Bacteria</taxon>
        <taxon>Candidatus Tayloriibacteriota</taxon>
    </lineage>
</organism>
<proteinExistence type="predicted"/>
<evidence type="ECO:0000313" key="6">
    <source>
        <dbReference type="Proteomes" id="UP000178413"/>
    </source>
</evidence>
<accession>A0A1G2MJ61</accession>
<dbReference type="Pfam" id="PF04079">
    <property type="entry name" value="SMC_ScpB"/>
    <property type="match status" value="1"/>
</dbReference>
<keyword evidence="4" id="KW-0131">Cell cycle</keyword>
<evidence type="ECO:0008006" key="7">
    <source>
        <dbReference type="Google" id="ProtNLM"/>
    </source>
</evidence>
<dbReference type="SUPFAM" id="SSF46785">
    <property type="entry name" value="Winged helix' DNA-binding domain"/>
    <property type="match status" value="2"/>
</dbReference>
<dbReference type="Gene3D" id="1.10.10.10">
    <property type="entry name" value="Winged helix-like DNA-binding domain superfamily/Winged helix DNA-binding domain"/>
    <property type="match status" value="2"/>
</dbReference>
<gene>
    <name evidence="5" type="ORF">A3D50_02055</name>
</gene>
<dbReference type="PANTHER" id="PTHR34298">
    <property type="entry name" value="SEGREGATION AND CONDENSATION PROTEIN B"/>
    <property type="match status" value="1"/>
</dbReference>
<keyword evidence="3" id="KW-0159">Chromosome partition</keyword>
<dbReference type="GO" id="GO:0051301">
    <property type="term" value="P:cell division"/>
    <property type="evidence" value="ECO:0007669"/>
    <property type="project" value="UniProtKB-KW"/>
</dbReference>
<dbReference type="InterPro" id="IPR005234">
    <property type="entry name" value="ScpB_csome_segregation"/>
</dbReference>
<dbReference type="GO" id="GO:0051304">
    <property type="term" value="P:chromosome separation"/>
    <property type="evidence" value="ECO:0007669"/>
    <property type="project" value="InterPro"/>
</dbReference>
<evidence type="ECO:0000256" key="1">
    <source>
        <dbReference type="ARBA" id="ARBA00022490"/>
    </source>
</evidence>
<dbReference type="EMBL" id="MHRM01000014">
    <property type="protein sequence ID" value="OHA23970.1"/>
    <property type="molecule type" value="Genomic_DNA"/>
</dbReference>
<dbReference type="InterPro" id="IPR036388">
    <property type="entry name" value="WH-like_DNA-bd_sf"/>
</dbReference>
<sequence>MEISQKIEAILFWKGEPMTIKKLTQLIDTDESSIQAGITNLAENLKGRGLTLVENADSVSLGTTKELSGLIEKLNKDDLSGDLGKAGLETISIVLYCGPISRADIDHIRGVNSSFILRALLVRGLIERLENQLTSNRGFVYQPTIALLSHLGISKLNQLPDYPSIRSEIEIFLKGSIEKESSHE</sequence>
<keyword evidence="2" id="KW-0132">Cell division</keyword>
<name>A0A1G2MJ61_9BACT</name>
<dbReference type="AlphaFoldDB" id="A0A1G2MJ61"/>
<dbReference type="InterPro" id="IPR036390">
    <property type="entry name" value="WH_DNA-bd_sf"/>
</dbReference>